<organism evidence="2 5">
    <name type="scientific">Salmonella enterica subsp. enterica serovar Gaminara</name>
    <dbReference type="NCBI Taxonomy" id="913070"/>
    <lineage>
        <taxon>Bacteria</taxon>
        <taxon>Pseudomonadati</taxon>
        <taxon>Pseudomonadota</taxon>
        <taxon>Gammaproteobacteria</taxon>
        <taxon>Enterobacterales</taxon>
        <taxon>Enterobacteriaceae</taxon>
        <taxon>Salmonella</taxon>
    </lineage>
</organism>
<dbReference type="EMBL" id="QDLV01000011">
    <property type="protein sequence ID" value="PVJ46542.1"/>
    <property type="molecule type" value="Genomic_DNA"/>
</dbReference>
<protein>
    <submittedName>
        <fullName evidence="2">Glycosyl transferase family 1</fullName>
    </submittedName>
</protein>
<dbReference type="PANTHER" id="PTHR12526:SF637">
    <property type="entry name" value="GLYCOSYLTRANSFERASE EPSF-RELATED"/>
    <property type="match status" value="1"/>
</dbReference>
<evidence type="ECO:0000313" key="3">
    <source>
        <dbReference type="EMBL" id="PVM66166.1"/>
    </source>
</evidence>
<dbReference type="Proteomes" id="UP000245551">
    <property type="component" value="Unassembled WGS sequence"/>
</dbReference>
<dbReference type="Gene3D" id="3.40.50.2000">
    <property type="entry name" value="Glycogen Phosphorylase B"/>
    <property type="match status" value="2"/>
</dbReference>
<evidence type="ECO:0000313" key="5">
    <source>
        <dbReference type="Proteomes" id="UP000245551"/>
    </source>
</evidence>
<dbReference type="SUPFAM" id="SSF53756">
    <property type="entry name" value="UDP-Glycosyltransferase/glycogen phosphorylase"/>
    <property type="match status" value="1"/>
</dbReference>
<accession>A0A2T8X7A7</accession>
<dbReference type="Proteomes" id="UP000245068">
    <property type="component" value="Unassembled WGS sequence"/>
</dbReference>
<dbReference type="PANTHER" id="PTHR12526">
    <property type="entry name" value="GLYCOSYLTRANSFERASE"/>
    <property type="match status" value="1"/>
</dbReference>
<comment type="caution">
    <text evidence="2">The sequence shown here is derived from an EMBL/GenBank/DDBJ whole genome shotgun (WGS) entry which is preliminary data.</text>
</comment>
<evidence type="ECO:0000313" key="2">
    <source>
        <dbReference type="EMBL" id="PVJ46542.1"/>
    </source>
</evidence>
<feature type="domain" description="Glycosyl transferase family 1" evidence="1">
    <location>
        <begin position="173"/>
        <end position="315"/>
    </location>
</feature>
<gene>
    <name evidence="3" type="ORF">C4784_12245</name>
    <name evidence="2" type="ORF">C4855_14125</name>
</gene>
<evidence type="ECO:0000259" key="1">
    <source>
        <dbReference type="Pfam" id="PF00534"/>
    </source>
</evidence>
<dbReference type="GO" id="GO:0016757">
    <property type="term" value="F:glycosyltransferase activity"/>
    <property type="evidence" value="ECO:0007669"/>
    <property type="project" value="InterPro"/>
</dbReference>
<keyword evidence="2" id="KW-0808">Transferase</keyword>
<name>A0A2T8X7A7_SALET</name>
<dbReference type="RefSeq" id="WP_058111915.1">
    <property type="nucleotide sequence ID" value="NZ_CP024165.1"/>
</dbReference>
<evidence type="ECO:0000313" key="4">
    <source>
        <dbReference type="Proteomes" id="UP000245068"/>
    </source>
</evidence>
<dbReference type="AlphaFoldDB" id="A0A2T8X7A7"/>
<dbReference type="GO" id="GO:1901135">
    <property type="term" value="P:carbohydrate derivative metabolic process"/>
    <property type="evidence" value="ECO:0007669"/>
    <property type="project" value="UniProtKB-ARBA"/>
</dbReference>
<dbReference type="InterPro" id="IPR001296">
    <property type="entry name" value="Glyco_trans_1"/>
</dbReference>
<proteinExistence type="predicted"/>
<dbReference type="EMBL" id="QDOO01000010">
    <property type="protein sequence ID" value="PVM66166.1"/>
    <property type="molecule type" value="Genomic_DNA"/>
</dbReference>
<sequence>MTIAIFKLYANKIGGTEKAVQSLVSILNQNRYANECYAAVDVKEVQNSDDKCITLYNCESFLKKNKLKFYINYYLFLFHNIQKKQLVISTDIATSSLLMLANLMRFTRLNIICWEHYPFEKNSRIWQKIFKCLIFLNKKSVIVCNSTEEKKKFSFHNKIEVIPNSIKRTLYNQLYIEKEKLDLIYIGRIVKDKGVERLIDAIISFPGDKKHTLHIVGGGDELEYLKKKYAQIKEIIFYGPIINIEKFLEKNDVFVSGSYFECFPVTILEAMSHGLPIISMDTSGGTRSVISDSGGGYVCENKIEFHEKLSIFENSTVRAEHGKAGRSYVNKNYSDSIIGSKWIRLIENELTMKSE</sequence>
<dbReference type="Pfam" id="PF00534">
    <property type="entry name" value="Glycos_transf_1"/>
    <property type="match status" value="1"/>
</dbReference>
<reference evidence="4 5" key="1">
    <citation type="submission" date="2018-04" db="EMBL/GenBank/DDBJ databases">
        <title>Serotype diversity and antimicrobial resistance among Salmonella enterica isolated from patients at an equine referral hospital.</title>
        <authorList>
            <person name="Leon I.M."/>
            <person name="Lawhon S.D."/>
            <person name="Norman K.N."/>
            <person name="Threadgill D.S."/>
            <person name="Ohta N."/>
            <person name="Vinasco J."/>
            <person name="Scott H.M."/>
        </authorList>
    </citation>
    <scope>NUCLEOTIDE SEQUENCE [LARGE SCALE GENOMIC DNA]</scope>
    <source>
        <strain evidence="3 4">159</strain>
        <strain evidence="2 5">230</strain>
    </source>
</reference>